<keyword evidence="4" id="KW-1185">Reference proteome</keyword>
<name>A0A6A6S7M7_9PLEO</name>
<proteinExistence type="predicted"/>
<evidence type="ECO:0000256" key="1">
    <source>
        <dbReference type="PROSITE-ProRule" id="PRU00175"/>
    </source>
</evidence>
<evidence type="ECO:0000313" key="4">
    <source>
        <dbReference type="Proteomes" id="UP000799753"/>
    </source>
</evidence>
<gene>
    <name evidence="3" type="ORF">P280DRAFT_517168</name>
</gene>
<organism evidence="3 4">
    <name type="scientific">Massarina eburnea CBS 473.64</name>
    <dbReference type="NCBI Taxonomy" id="1395130"/>
    <lineage>
        <taxon>Eukaryota</taxon>
        <taxon>Fungi</taxon>
        <taxon>Dikarya</taxon>
        <taxon>Ascomycota</taxon>
        <taxon>Pezizomycotina</taxon>
        <taxon>Dothideomycetes</taxon>
        <taxon>Pleosporomycetidae</taxon>
        <taxon>Pleosporales</taxon>
        <taxon>Massarineae</taxon>
        <taxon>Massarinaceae</taxon>
        <taxon>Massarina</taxon>
    </lineage>
</organism>
<dbReference type="Gene3D" id="3.30.40.10">
    <property type="entry name" value="Zinc/RING finger domain, C3HC4 (zinc finger)"/>
    <property type="match status" value="1"/>
</dbReference>
<protein>
    <recommendedName>
        <fullName evidence="2">RING-type domain-containing protein</fullName>
    </recommendedName>
</protein>
<reference evidence="3" key="1">
    <citation type="journal article" date="2020" name="Stud. Mycol.">
        <title>101 Dothideomycetes genomes: a test case for predicting lifestyles and emergence of pathogens.</title>
        <authorList>
            <person name="Haridas S."/>
            <person name="Albert R."/>
            <person name="Binder M."/>
            <person name="Bloem J."/>
            <person name="Labutti K."/>
            <person name="Salamov A."/>
            <person name="Andreopoulos B."/>
            <person name="Baker S."/>
            <person name="Barry K."/>
            <person name="Bills G."/>
            <person name="Bluhm B."/>
            <person name="Cannon C."/>
            <person name="Castanera R."/>
            <person name="Culley D."/>
            <person name="Daum C."/>
            <person name="Ezra D."/>
            <person name="Gonzalez J."/>
            <person name="Henrissat B."/>
            <person name="Kuo A."/>
            <person name="Liang C."/>
            <person name="Lipzen A."/>
            <person name="Lutzoni F."/>
            <person name="Magnuson J."/>
            <person name="Mondo S."/>
            <person name="Nolan M."/>
            <person name="Ohm R."/>
            <person name="Pangilinan J."/>
            <person name="Park H.-J."/>
            <person name="Ramirez L."/>
            <person name="Alfaro M."/>
            <person name="Sun H."/>
            <person name="Tritt A."/>
            <person name="Yoshinaga Y."/>
            <person name="Zwiers L.-H."/>
            <person name="Turgeon B."/>
            <person name="Goodwin S."/>
            <person name="Spatafora J."/>
            <person name="Crous P."/>
            <person name="Grigoriev I."/>
        </authorList>
    </citation>
    <scope>NUCLEOTIDE SEQUENCE</scope>
    <source>
        <strain evidence="3">CBS 473.64</strain>
    </source>
</reference>
<keyword evidence="1" id="KW-0862">Zinc</keyword>
<dbReference type="SUPFAM" id="SSF57850">
    <property type="entry name" value="RING/U-box"/>
    <property type="match status" value="1"/>
</dbReference>
<accession>A0A6A6S7M7</accession>
<dbReference type="OrthoDB" id="5396564at2759"/>
<keyword evidence="1" id="KW-0863">Zinc-finger</keyword>
<dbReference type="InterPro" id="IPR001841">
    <property type="entry name" value="Znf_RING"/>
</dbReference>
<dbReference type="EMBL" id="MU006782">
    <property type="protein sequence ID" value="KAF2642184.1"/>
    <property type="molecule type" value="Genomic_DNA"/>
</dbReference>
<dbReference type="GO" id="GO:0008270">
    <property type="term" value="F:zinc ion binding"/>
    <property type="evidence" value="ECO:0007669"/>
    <property type="project" value="UniProtKB-KW"/>
</dbReference>
<dbReference type="AlphaFoldDB" id="A0A6A6S7M7"/>
<dbReference type="InterPro" id="IPR013083">
    <property type="entry name" value="Znf_RING/FYVE/PHD"/>
</dbReference>
<dbReference type="Pfam" id="PF13639">
    <property type="entry name" value="zf-RING_2"/>
    <property type="match status" value="1"/>
</dbReference>
<dbReference type="PROSITE" id="PS50089">
    <property type="entry name" value="ZF_RING_2"/>
    <property type="match status" value="1"/>
</dbReference>
<evidence type="ECO:0000313" key="3">
    <source>
        <dbReference type="EMBL" id="KAF2642184.1"/>
    </source>
</evidence>
<keyword evidence="1" id="KW-0479">Metal-binding</keyword>
<sequence>MNHEQFVRSLTAPAEGCDICYDPFDNNEHSAVRLACGHWFGTKCILSSIEQAPSPNTCPNCRDQMYGVAPPIISLHEKWHGMFDAFFNDASRNQNRYIITWELYDILRHHRPHVDSHIHVGVPYRIHYVSGILLHLAFRLEQIHSQVCGPDTIEYIKFVAQNPNTHESVDGEEFLRYLSHTMMDNFLDDIHIDGLGSIAQISGEMSSSAQRPRIGGETWSDVISKRIWIYSLMMSDCRPVGNLRTLEEHIAMNFMLIAEAADLSVGRGLASVVCQAPRWAVIDARLGTNTQVYFMEYFKARVEDLQVKEPGLVIGEGAFANGLHETDVMLNLLAVWRTSQSLP</sequence>
<dbReference type="SMART" id="SM00184">
    <property type="entry name" value="RING"/>
    <property type="match status" value="1"/>
</dbReference>
<feature type="domain" description="RING-type" evidence="2">
    <location>
        <begin position="17"/>
        <end position="62"/>
    </location>
</feature>
<dbReference type="Proteomes" id="UP000799753">
    <property type="component" value="Unassembled WGS sequence"/>
</dbReference>
<evidence type="ECO:0000259" key="2">
    <source>
        <dbReference type="PROSITE" id="PS50089"/>
    </source>
</evidence>